<keyword evidence="10" id="KW-0013">ADP-ribosylation</keyword>
<evidence type="ECO:0000313" key="21">
    <source>
        <dbReference type="Ensembl" id="ENSRNOP00000082413.1"/>
    </source>
</evidence>
<keyword evidence="11" id="KW-0832">Ubl conjugation</keyword>
<evidence type="ECO:0007829" key="24">
    <source>
        <dbReference type="PeptideAtlas" id="A0A8I5ZXW2"/>
    </source>
</evidence>
<comment type="function">
    <text evidence="17">HMG-I/Y bind preferentially to the minor groove of A+T rich regions in double-stranded DNA. It is suggested that these proteins could function in nucleosome phasing and in the 3'-end processing of mRNA transcripts. They are also involved in the transcription regulation of genes containing, or in close proximity to A+T-rich regions.</text>
</comment>
<keyword evidence="14" id="KW-0238">DNA-binding</keyword>
<keyword evidence="5" id="KW-0158">Chromosome</keyword>
<evidence type="ECO:0000256" key="18">
    <source>
        <dbReference type="ARBA" id="ARBA00025848"/>
    </source>
</evidence>
<evidence type="ECO:0000256" key="9">
    <source>
        <dbReference type="ARBA" id="ARBA00022737"/>
    </source>
</evidence>
<evidence type="ECO:0000256" key="1">
    <source>
        <dbReference type="ARBA" id="ARBA00004123"/>
    </source>
</evidence>
<evidence type="ECO:0000313" key="22">
    <source>
        <dbReference type="Proteomes" id="UP000002494"/>
    </source>
</evidence>
<evidence type="ECO:0000256" key="10">
    <source>
        <dbReference type="ARBA" id="ARBA00022765"/>
    </source>
</evidence>
<dbReference type="Ensembl" id="ENSRNOT00000000580.6">
    <property type="protein sequence ID" value="ENSRNOP00000000580.4"/>
    <property type="gene ID" value="ENSRNOG00000000488.6"/>
</dbReference>
<dbReference type="PRINTS" id="PR00929">
    <property type="entry name" value="ATHOOK"/>
</dbReference>
<dbReference type="Ensembl" id="ENSRNOT00000099939.1">
    <property type="protein sequence ID" value="ENSRNOP00000082413.1"/>
    <property type="gene ID" value="ENSRNOG00000000488.5"/>
</dbReference>
<evidence type="ECO:0000256" key="17">
    <source>
        <dbReference type="ARBA" id="ARBA00025155"/>
    </source>
</evidence>
<dbReference type="InterPro" id="IPR000116">
    <property type="entry name" value="HMGA"/>
</dbReference>
<dbReference type="AlphaFoldDB" id="A0A8I5ZXW2"/>
<dbReference type="GO" id="GO:0010557">
    <property type="term" value="P:positive regulation of macromolecule biosynthetic process"/>
    <property type="evidence" value="ECO:0007669"/>
    <property type="project" value="UniProtKB-ARBA"/>
</dbReference>
<dbReference type="PROSITE" id="PS00354">
    <property type="entry name" value="HMGI_Y"/>
    <property type="match status" value="1"/>
</dbReference>
<keyword evidence="24" id="KW-1267">Proteomics identification</keyword>
<dbReference type="InterPro" id="IPR000637">
    <property type="entry name" value="HMGI/Y_DNA-bd_CS"/>
</dbReference>
<reference evidence="21 22" key="1">
    <citation type="journal article" date="2004" name="Nature">
        <title>Genome sequence of the Brown Norway rat yields insights into mammalian evolution.</title>
        <authorList>
            <consortium name="Rat Genome Sequencing Project Consortium"/>
            <person name="Gibbs R.A."/>
            <person name="Weinstock G.M."/>
            <person name="Metzker M.L."/>
            <person name="Muzny D.M."/>
            <person name="Sodergren E.J."/>
            <person name="Scherer S."/>
            <person name="Scott G."/>
            <person name="Steffen D."/>
            <person name="Worley K.C."/>
            <person name="Burch P.E."/>
            <person name="Okwuonu G."/>
            <person name="Hines S."/>
            <person name="Lewis L."/>
            <person name="Deramo C."/>
            <person name="Delgado O."/>
            <person name="Dugan-Rocha S."/>
            <person name="Miner G."/>
            <person name="Morgan M."/>
            <person name="Hawes A."/>
            <person name="Gill R."/>
            <person name="Holt R.A."/>
            <person name="Adams M.D."/>
            <person name="Amanatides P.G."/>
            <person name="Baden-Tillson H."/>
            <person name="Barnstead M."/>
            <person name="Chin S."/>
            <person name="Evans C.A."/>
            <person name="Ferriera S."/>
            <person name="Fosler C."/>
            <person name="Glodek A."/>
            <person name="Gu Z."/>
            <person name="Jennings D."/>
            <person name="Kraft C.L."/>
            <person name="Nguyen T."/>
            <person name="Pfannkoch C.M."/>
            <person name="Sitter C."/>
            <person name="Sutton G.G."/>
            <person name="Venter J.C."/>
            <person name="Woodage T."/>
            <person name="Smith D."/>
            <person name="Lee H.-M."/>
            <person name="Gustafson E."/>
            <person name="Cahill P."/>
            <person name="Kana A."/>
            <person name="Doucette-Stamm L."/>
            <person name="Weinstock K."/>
            <person name="Fechtel K."/>
            <person name="Weiss R.B."/>
            <person name="Dunn D.M."/>
            <person name="Green E.D."/>
            <person name="Blakesley R.W."/>
            <person name="Bouffard G.G."/>
            <person name="De Jong P.J."/>
            <person name="Osoegawa K."/>
            <person name="Zhu B."/>
            <person name="Marra M."/>
            <person name="Schein J."/>
            <person name="Bosdet I."/>
            <person name="Fjell C."/>
            <person name="Jones S."/>
            <person name="Krzywinski M."/>
            <person name="Mathewson C."/>
            <person name="Siddiqui A."/>
            <person name="Wye N."/>
            <person name="McPherson J."/>
            <person name="Zhao S."/>
            <person name="Fraser C.M."/>
            <person name="Shetty J."/>
            <person name="Shatsman S."/>
            <person name="Geer K."/>
            <person name="Chen Y."/>
            <person name="Abramzon S."/>
            <person name="Nierman W.C."/>
            <person name="Havlak P.H."/>
            <person name="Chen R."/>
            <person name="Durbin K.J."/>
            <person name="Egan A."/>
            <person name="Ren Y."/>
            <person name="Song X.-Z."/>
            <person name="Li B."/>
            <person name="Liu Y."/>
            <person name="Qin X."/>
            <person name="Cawley S."/>
            <person name="Cooney A.J."/>
            <person name="D'Souza L.M."/>
            <person name="Martin K."/>
            <person name="Wu J.Q."/>
            <person name="Gonzalez-Garay M.L."/>
            <person name="Jackson A.R."/>
            <person name="Kalafus K.J."/>
            <person name="McLeod M.P."/>
            <person name="Milosavljevic A."/>
            <person name="Virk D."/>
            <person name="Volkov A."/>
            <person name="Wheeler D.A."/>
            <person name="Zhang Z."/>
            <person name="Bailey J.A."/>
            <person name="Eichler E.E."/>
            <person name="Tuzun E."/>
            <person name="Birney E."/>
            <person name="Mongin E."/>
            <person name="Ureta-Vidal A."/>
            <person name="Woodwark C."/>
            <person name="Zdobnov E."/>
            <person name="Bork P."/>
            <person name="Suyama M."/>
            <person name="Torrents D."/>
            <person name="Alexandersson M."/>
            <person name="Trask B.J."/>
            <person name="Young J.M."/>
            <person name="Huang H."/>
            <person name="Wang H."/>
            <person name="Xing H."/>
            <person name="Daniels S."/>
            <person name="Gietzen D."/>
            <person name="Schmidt J."/>
            <person name="Stevens K."/>
            <person name="Vitt U."/>
            <person name="Wingrove J."/>
            <person name="Camara F."/>
            <person name="Mar Alba M."/>
            <person name="Abril J.F."/>
            <person name="Guigo R."/>
            <person name="Smit A."/>
            <person name="Dubchak I."/>
            <person name="Rubin E.M."/>
            <person name="Couronne O."/>
            <person name="Poliakov A."/>
            <person name="Huebner N."/>
            <person name="Ganten D."/>
            <person name="Goesele C."/>
            <person name="Hummel O."/>
            <person name="Kreitler T."/>
            <person name="Lee Y.-A."/>
            <person name="Monti J."/>
            <person name="Schulz H."/>
            <person name="Zimdahl H."/>
            <person name="Himmelbauer H."/>
            <person name="Lehrach H."/>
            <person name="Jacob H.J."/>
            <person name="Bromberg S."/>
            <person name="Gullings-Handley J."/>
            <person name="Jensen-Seaman M.I."/>
            <person name="Kwitek A.E."/>
            <person name="Lazar J."/>
            <person name="Pasko D."/>
            <person name="Tonellato P.J."/>
            <person name="Twigger S."/>
            <person name="Ponting C.P."/>
            <person name="Duarte J.M."/>
            <person name="Rice S."/>
            <person name="Goodstadt L."/>
            <person name="Beatson S.A."/>
            <person name="Emes R.D."/>
            <person name="Winter E.E."/>
            <person name="Webber C."/>
            <person name="Brandt P."/>
            <person name="Nyakatura G."/>
            <person name="Adetobi M."/>
            <person name="Chiaromonte F."/>
            <person name="Elnitski L."/>
            <person name="Eswara P."/>
            <person name="Hardison R.C."/>
            <person name="Hou M."/>
            <person name="Kolbe D."/>
            <person name="Makova K."/>
            <person name="Miller W."/>
            <person name="Nekrutenko A."/>
            <person name="Riemer C."/>
            <person name="Schwartz S."/>
            <person name="Taylor J."/>
            <person name="Yang S."/>
            <person name="Zhang Y."/>
            <person name="Lindpaintner K."/>
            <person name="Andrews T.D."/>
            <person name="Caccamo M."/>
            <person name="Clamp M."/>
            <person name="Clarke L."/>
            <person name="Curwen V."/>
            <person name="Durbin R.M."/>
            <person name="Eyras E."/>
            <person name="Searle S.M."/>
            <person name="Cooper G.M."/>
            <person name="Batzoglou S."/>
            <person name="Brudno M."/>
            <person name="Sidow A."/>
            <person name="Stone E.A."/>
            <person name="Payseur B.A."/>
            <person name="Bourque G."/>
            <person name="Lopez-Otin C."/>
            <person name="Puente X.S."/>
            <person name="Chakrabarti K."/>
            <person name="Chatterji S."/>
            <person name="Dewey C."/>
            <person name="Pachter L."/>
            <person name="Bray N."/>
            <person name="Yap V.B."/>
            <person name="Caspi A."/>
            <person name="Tesler G."/>
            <person name="Pevzner P.A."/>
            <person name="Haussler D."/>
            <person name="Roskin K.M."/>
            <person name="Baertsch R."/>
            <person name="Clawson H."/>
            <person name="Furey T.S."/>
            <person name="Hinrichs A.S."/>
            <person name="Karolchik D."/>
            <person name="Kent W.J."/>
            <person name="Rosenbloom K.R."/>
            <person name="Trumbower H."/>
            <person name="Weirauch M."/>
            <person name="Cooper D.N."/>
            <person name="Stenson P.D."/>
            <person name="Ma B."/>
            <person name="Brent M."/>
            <person name="Arumugam M."/>
            <person name="Shteynberg D."/>
            <person name="Copley R.R."/>
            <person name="Taylor M.S."/>
            <person name="Riethman H."/>
            <person name="Mudunuri U."/>
            <person name="Peterson J."/>
            <person name="Guyer M."/>
            <person name="Felsenfeld A."/>
            <person name="Old S."/>
            <person name="Mockrin S."/>
            <person name="Collins F.S."/>
        </authorList>
    </citation>
    <scope>NUCLEOTIDE SEQUENCE [LARGE SCALE GENOMIC DNA]</scope>
    <source>
        <strain evidence="21 22">Brown Norway</strain>
    </source>
</reference>
<dbReference type="InterPro" id="IPR017956">
    <property type="entry name" value="AT_hook_DNA-bd_motif"/>
</dbReference>
<protein>
    <recommendedName>
        <fullName evidence="4">High mobility group protein HMG-I/HMG-Y</fullName>
    </recommendedName>
    <alternativeName>
        <fullName evidence="19">High mobility group AT-hook protein 1</fullName>
    </alternativeName>
</protein>
<evidence type="ECO:0000256" key="15">
    <source>
        <dbReference type="ARBA" id="ARBA00023163"/>
    </source>
</evidence>
<dbReference type="SMART" id="SM00384">
    <property type="entry name" value="AT_hook"/>
    <property type="match status" value="2"/>
</dbReference>
<feature type="compositionally biased region" description="Basic residues" evidence="20">
    <location>
        <begin position="44"/>
        <end position="65"/>
    </location>
</feature>
<feature type="region of interest" description="Disordered" evidence="20">
    <location>
        <begin position="1"/>
        <end position="126"/>
    </location>
</feature>
<keyword evidence="16" id="KW-0539">Nucleus</keyword>
<dbReference type="PRINTS" id="PR00930">
    <property type="entry name" value="HIGHMOBLTYIY"/>
</dbReference>
<dbReference type="GeneTree" id="ENSGT00730000111329"/>
<keyword evidence="7" id="KW-1017">Isopeptide bond</keyword>
<evidence type="ECO:0000256" key="8">
    <source>
        <dbReference type="ARBA" id="ARBA00022553"/>
    </source>
</evidence>
<keyword evidence="9" id="KW-0677">Repeat</keyword>
<dbReference type="GO" id="GO:0005634">
    <property type="term" value="C:nucleus"/>
    <property type="evidence" value="ECO:0007669"/>
    <property type="project" value="UniProtKB-SubCell"/>
</dbReference>
<evidence type="ECO:0000256" key="7">
    <source>
        <dbReference type="ARBA" id="ARBA00022499"/>
    </source>
</evidence>
<sequence length="177" mass="18895">MSESVSKSSQPLASKQEKDGTEKRGRGRPRKQPSKEPSEVPTPKRPRGRPKGSKNKGTAKTRVRLLLRGVLREGGRGGHLPGVLGGGAVTTCSAACSLATEERPSPGTGSPAPRPRPAPTAHYRTRHQLQALRHPREQDLAQSLCPPPQHTCPLLTRLTSHQAAAQPAACLPQSPRS</sequence>
<keyword evidence="12" id="KW-0007">Acetylation</keyword>
<evidence type="ECO:0000256" key="13">
    <source>
        <dbReference type="ARBA" id="ARBA00023015"/>
    </source>
</evidence>
<evidence type="ECO:0000256" key="12">
    <source>
        <dbReference type="ARBA" id="ARBA00022990"/>
    </source>
</evidence>
<proteinExistence type="evidence at protein level"/>
<keyword evidence="13" id="KW-0805">Transcription regulation</keyword>
<dbReference type="Proteomes" id="UP000002494">
    <property type="component" value="Chromosome 20"/>
</dbReference>
<name>A0A8I5ZXW2_RAT</name>
<feature type="compositionally biased region" description="Basic and acidic residues" evidence="20">
    <location>
        <begin position="15"/>
        <end position="24"/>
    </location>
</feature>
<dbReference type="GO" id="GO:0003677">
    <property type="term" value="F:DNA binding"/>
    <property type="evidence" value="ECO:0007669"/>
    <property type="project" value="UniProtKB-KW"/>
</dbReference>
<evidence type="ECO:0000256" key="6">
    <source>
        <dbReference type="ARBA" id="ARBA00022481"/>
    </source>
</evidence>
<evidence type="ECO:0000256" key="14">
    <source>
        <dbReference type="ARBA" id="ARBA00023125"/>
    </source>
</evidence>
<comment type="similarity">
    <text evidence="3">Belongs to the HMGA family.</text>
</comment>
<keyword evidence="6" id="KW-0488">Methylation</keyword>
<dbReference type="GO" id="GO:0000785">
    <property type="term" value="C:chromatin"/>
    <property type="evidence" value="ECO:0007669"/>
    <property type="project" value="InterPro"/>
</dbReference>
<feature type="compositionally biased region" description="Polar residues" evidence="20">
    <location>
        <begin position="1"/>
        <end position="13"/>
    </location>
</feature>
<evidence type="ECO:0000256" key="16">
    <source>
        <dbReference type="ARBA" id="ARBA00023242"/>
    </source>
</evidence>
<dbReference type="PANTHER" id="PTHR23341:SF1">
    <property type="entry name" value="HIGH MOBILITY GROUP PROTEIN HMG-I_HMG-Y"/>
    <property type="match status" value="1"/>
</dbReference>
<keyword evidence="15" id="KW-0804">Transcription</keyword>
<comment type="subcellular location">
    <subcellularLocation>
        <location evidence="2">Chromosome</location>
    </subcellularLocation>
    <subcellularLocation>
        <location evidence="1">Nucleus</location>
    </subcellularLocation>
</comment>
<keyword evidence="22" id="KW-1185">Reference proteome</keyword>
<keyword evidence="8" id="KW-0597">Phosphoprotein</keyword>
<accession>A0A8L2PYB4</accession>
<feature type="compositionally biased region" description="Gly residues" evidence="20">
    <location>
        <begin position="77"/>
        <end position="88"/>
    </location>
</feature>
<reference evidence="21" key="2">
    <citation type="submission" date="2025-03" db="UniProtKB">
        <authorList>
            <consortium name="Ensembl"/>
        </authorList>
    </citation>
    <scope>IDENTIFICATION</scope>
    <source>
        <strain evidence="21">Brown Norway</strain>
    </source>
</reference>
<evidence type="ECO:0000256" key="4">
    <source>
        <dbReference type="ARBA" id="ARBA00016747"/>
    </source>
</evidence>
<evidence type="ECO:0000313" key="23">
    <source>
        <dbReference type="RGD" id="628699"/>
    </source>
</evidence>
<evidence type="ECO:0000256" key="5">
    <source>
        <dbReference type="ARBA" id="ARBA00022454"/>
    </source>
</evidence>
<evidence type="ECO:0000256" key="2">
    <source>
        <dbReference type="ARBA" id="ARBA00004286"/>
    </source>
</evidence>
<evidence type="ECO:0000256" key="3">
    <source>
        <dbReference type="ARBA" id="ARBA00010812"/>
    </source>
</evidence>
<accession>A0A8I5ZXW2</accession>
<evidence type="ECO:0000256" key="19">
    <source>
        <dbReference type="ARBA" id="ARBA00031514"/>
    </source>
</evidence>
<comment type="subunit">
    <text evidence="18">Interacts with HIPK2.</text>
</comment>
<evidence type="ECO:0000256" key="20">
    <source>
        <dbReference type="SAM" id="MobiDB-lite"/>
    </source>
</evidence>
<dbReference type="GO" id="GO:0006355">
    <property type="term" value="P:regulation of DNA-templated transcription"/>
    <property type="evidence" value="ECO:0007669"/>
    <property type="project" value="InterPro"/>
</dbReference>
<dbReference type="RGD" id="628699">
    <property type="gene designation" value="Hmga1"/>
</dbReference>
<organism evidence="21 22">
    <name type="scientific">Rattus norvegicus</name>
    <name type="common">Rat</name>
    <dbReference type="NCBI Taxonomy" id="10116"/>
    <lineage>
        <taxon>Eukaryota</taxon>
        <taxon>Metazoa</taxon>
        <taxon>Chordata</taxon>
        <taxon>Craniata</taxon>
        <taxon>Vertebrata</taxon>
        <taxon>Euteleostomi</taxon>
        <taxon>Mammalia</taxon>
        <taxon>Eutheria</taxon>
        <taxon>Euarchontoglires</taxon>
        <taxon>Glires</taxon>
        <taxon>Rodentia</taxon>
        <taxon>Myomorpha</taxon>
        <taxon>Muroidea</taxon>
        <taxon>Muridae</taxon>
        <taxon>Murinae</taxon>
        <taxon>Rattus</taxon>
    </lineage>
</organism>
<dbReference type="OrthoDB" id="9908848at2759"/>
<gene>
    <name evidence="21 23" type="primary">Hmga1</name>
</gene>
<evidence type="ECO:0000256" key="11">
    <source>
        <dbReference type="ARBA" id="ARBA00022843"/>
    </source>
</evidence>
<dbReference type="PANTHER" id="PTHR23341">
    <property type="entry name" value="HIGH MOBILITY GROUP PROTEINS HMG-A AND C"/>
    <property type="match status" value="1"/>
</dbReference>